<reference evidence="2 3" key="1">
    <citation type="journal article" date="2016" name="Mol. Biol. Evol.">
        <title>Comparative Genomics of Early-Diverging Mushroom-Forming Fungi Provides Insights into the Origins of Lignocellulose Decay Capabilities.</title>
        <authorList>
            <person name="Nagy L.G."/>
            <person name="Riley R."/>
            <person name="Tritt A."/>
            <person name="Adam C."/>
            <person name="Daum C."/>
            <person name="Floudas D."/>
            <person name="Sun H."/>
            <person name="Yadav J.S."/>
            <person name="Pangilinan J."/>
            <person name="Larsson K.H."/>
            <person name="Matsuura K."/>
            <person name="Barry K."/>
            <person name="Labutti K."/>
            <person name="Kuo R."/>
            <person name="Ohm R.A."/>
            <person name="Bhattacharya S.S."/>
            <person name="Shirouzu T."/>
            <person name="Yoshinaga Y."/>
            <person name="Martin F.M."/>
            <person name="Grigoriev I.V."/>
            <person name="Hibbett D.S."/>
        </authorList>
    </citation>
    <scope>NUCLEOTIDE SEQUENCE [LARGE SCALE GENOMIC DNA]</scope>
    <source>
        <strain evidence="2 3">CBS 109695</strain>
    </source>
</reference>
<proteinExistence type="predicted"/>
<dbReference type="EMBL" id="KV417567">
    <property type="protein sequence ID" value="KZP18979.1"/>
    <property type="molecule type" value="Genomic_DNA"/>
</dbReference>
<evidence type="ECO:0000313" key="3">
    <source>
        <dbReference type="Proteomes" id="UP000076532"/>
    </source>
</evidence>
<organism evidence="2 3">
    <name type="scientific">Athelia psychrophila</name>
    <dbReference type="NCBI Taxonomy" id="1759441"/>
    <lineage>
        <taxon>Eukaryota</taxon>
        <taxon>Fungi</taxon>
        <taxon>Dikarya</taxon>
        <taxon>Basidiomycota</taxon>
        <taxon>Agaricomycotina</taxon>
        <taxon>Agaricomycetes</taxon>
        <taxon>Agaricomycetidae</taxon>
        <taxon>Atheliales</taxon>
        <taxon>Atheliaceae</taxon>
        <taxon>Athelia</taxon>
    </lineage>
</organism>
<name>A0A166HL75_9AGAM</name>
<feature type="region of interest" description="Disordered" evidence="1">
    <location>
        <begin position="1"/>
        <end position="73"/>
    </location>
</feature>
<evidence type="ECO:0000313" key="2">
    <source>
        <dbReference type="EMBL" id="KZP18979.1"/>
    </source>
</evidence>
<keyword evidence="3" id="KW-1185">Reference proteome</keyword>
<gene>
    <name evidence="2" type="ORF">FIBSPDRAFT_892999</name>
</gene>
<evidence type="ECO:0000256" key="1">
    <source>
        <dbReference type="SAM" id="MobiDB-lite"/>
    </source>
</evidence>
<protein>
    <submittedName>
        <fullName evidence="2">Uncharacterized protein</fullName>
    </submittedName>
</protein>
<sequence length="133" mass="14375">MSVRKSGHPVLDRSTQRAQPKNVGHKTRPHCPESGPVTVALESTNHPSQYGKPQQVNATTSQGKSQSSAGQVQCKTGDYKYKVPAQCSTSGSQKASDRYKSMRSVVTPLRDSSWVTGSVNGVNVFTLNWTSPI</sequence>
<dbReference type="Proteomes" id="UP000076532">
    <property type="component" value="Unassembled WGS sequence"/>
</dbReference>
<accession>A0A166HL75</accession>
<feature type="compositionally biased region" description="Polar residues" evidence="1">
    <location>
        <begin position="41"/>
        <end position="73"/>
    </location>
</feature>
<dbReference type="AlphaFoldDB" id="A0A166HL75"/>